<feature type="transmembrane region" description="Helical" evidence="6">
    <location>
        <begin position="150"/>
        <end position="172"/>
    </location>
</feature>
<feature type="transmembrane region" description="Helical" evidence="6">
    <location>
        <begin position="322"/>
        <end position="339"/>
    </location>
</feature>
<comment type="caution">
    <text evidence="8">The sequence shown here is derived from an EMBL/GenBank/DDBJ whole genome shotgun (WGS) entry which is preliminary data.</text>
</comment>
<dbReference type="PROSITE" id="PS50850">
    <property type="entry name" value="MFS"/>
    <property type="match status" value="1"/>
</dbReference>
<accession>A0AAD4NBZ5</accession>
<feature type="transmembrane region" description="Helical" evidence="6">
    <location>
        <begin position="25"/>
        <end position="54"/>
    </location>
</feature>
<evidence type="ECO:0000256" key="1">
    <source>
        <dbReference type="ARBA" id="ARBA00004141"/>
    </source>
</evidence>
<feature type="transmembrane region" description="Helical" evidence="6">
    <location>
        <begin position="441"/>
        <end position="466"/>
    </location>
</feature>
<feature type="transmembrane region" description="Helical" evidence="6">
    <location>
        <begin position="184"/>
        <end position="203"/>
    </location>
</feature>
<dbReference type="Proteomes" id="UP001201812">
    <property type="component" value="Unassembled WGS sequence"/>
</dbReference>
<dbReference type="InterPro" id="IPR036259">
    <property type="entry name" value="MFS_trans_sf"/>
</dbReference>
<feature type="compositionally biased region" description="Basic residues" evidence="5">
    <location>
        <begin position="534"/>
        <end position="543"/>
    </location>
</feature>
<evidence type="ECO:0000256" key="2">
    <source>
        <dbReference type="ARBA" id="ARBA00022692"/>
    </source>
</evidence>
<dbReference type="AlphaFoldDB" id="A0AAD4NBZ5"/>
<dbReference type="GO" id="GO:0016020">
    <property type="term" value="C:membrane"/>
    <property type="evidence" value="ECO:0007669"/>
    <property type="project" value="UniProtKB-SubCell"/>
</dbReference>
<comment type="subcellular location">
    <subcellularLocation>
        <location evidence="1">Membrane</location>
        <topology evidence="1">Multi-pass membrane protein</topology>
    </subcellularLocation>
</comment>
<feature type="domain" description="Major facilitator superfamily (MFS) profile" evidence="7">
    <location>
        <begin position="24"/>
        <end position="470"/>
    </location>
</feature>
<protein>
    <submittedName>
        <fullName evidence="8">Major facilitator superfamily domain-containing protein</fullName>
    </submittedName>
</protein>
<proteinExistence type="predicted"/>
<dbReference type="EMBL" id="JAKKPZ010000004">
    <property type="protein sequence ID" value="KAI1722147.1"/>
    <property type="molecule type" value="Genomic_DNA"/>
</dbReference>
<feature type="region of interest" description="Disordered" evidence="5">
    <location>
        <begin position="481"/>
        <end position="545"/>
    </location>
</feature>
<evidence type="ECO:0000313" key="9">
    <source>
        <dbReference type="Proteomes" id="UP001201812"/>
    </source>
</evidence>
<dbReference type="Pfam" id="PF07690">
    <property type="entry name" value="MFS_1"/>
    <property type="match status" value="1"/>
</dbReference>
<dbReference type="InterPro" id="IPR050382">
    <property type="entry name" value="MFS_Na/Anion_cotransporter"/>
</dbReference>
<evidence type="ECO:0000259" key="7">
    <source>
        <dbReference type="PROSITE" id="PS50850"/>
    </source>
</evidence>
<reference evidence="8" key="1">
    <citation type="submission" date="2022-01" db="EMBL/GenBank/DDBJ databases">
        <title>Genome Sequence Resource for Two Populations of Ditylenchus destructor, the Migratory Endoparasitic Phytonematode.</title>
        <authorList>
            <person name="Zhang H."/>
            <person name="Lin R."/>
            <person name="Xie B."/>
        </authorList>
    </citation>
    <scope>NUCLEOTIDE SEQUENCE</scope>
    <source>
        <strain evidence="8">BazhouSP</strain>
    </source>
</reference>
<feature type="transmembrane region" description="Helical" evidence="6">
    <location>
        <begin position="121"/>
        <end position="144"/>
    </location>
</feature>
<feature type="transmembrane region" description="Helical" evidence="6">
    <location>
        <begin position="275"/>
        <end position="302"/>
    </location>
</feature>
<name>A0AAD4NBZ5_9BILA</name>
<keyword evidence="3 6" id="KW-1133">Transmembrane helix</keyword>
<evidence type="ECO:0000256" key="3">
    <source>
        <dbReference type="ARBA" id="ARBA00022989"/>
    </source>
</evidence>
<dbReference type="FunFam" id="1.20.1250.20:FF:000355">
    <property type="entry name" value="SLC (SoLute Carrier) homolog"/>
    <property type="match status" value="1"/>
</dbReference>
<dbReference type="GO" id="GO:0006820">
    <property type="term" value="P:monoatomic anion transport"/>
    <property type="evidence" value="ECO:0007669"/>
    <property type="project" value="TreeGrafter"/>
</dbReference>
<evidence type="ECO:0000256" key="4">
    <source>
        <dbReference type="ARBA" id="ARBA00023136"/>
    </source>
</evidence>
<feature type="transmembrane region" description="Helical" evidence="6">
    <location>
        <begin position="218"/>
        <end position="235"/>
    </location>
</feature>
<dbReference type="Gene3D" id="1.20.1250.20">
    <property type="entry name" value="MFS general substrate transporter like domains"/>
    <property type="match status" value="2"/>
</dbReference>
<evidence type="ECO:0000256" key="5">
    <source>
        <dbReference type="SAM" id="MobiDB-lite"/>
    </source>
</evidence>
<evidence type="ECO:0000313" key="8">
    <source>
        <dbReference type="EMBL" id="KAI1722147.1"/>
    </source>
</evidence>
<dbReference type="PANTHER" id="PTHR11662:SF442">
    <property type="entry name" value="MAJOR FACILITATOR SUPERFAMILY (MFS) PROFILE DOMAIN-CONTAINING PROTEIN"/>
    <property type="match status" value="1"/>
</dbReference>
<feature type="transmembrane region" description="Helical" evidence="6">
    <location>
        <begin position="377"/>
        <end position="396"/>
    </location>
</feature>
<feature type="compositionally biased region" description="Basic and acidic residues" evidence="5">
    <location>
        <begin position="483"/>
        <end position="497"/>
    </location>
</feature>
<keyword evidence="4 6" id="KW-0472">Membrane</keyword>
<dbReference type="SUPFAM" id="SSF103473">
    <property type="entry name" value="MFS general substrate transporter"/>
    <property type="match status" value="1"/>
</dbReference>
<feature type="transmembrane region" description="Helical" evidence="6">
    <location>
        <begin position="408"/>
        <end position="435"/>
    </location>
</feature>
<gene>
    <name evidence="8" type="ORF">DdX_04453</name>
</gene>
<dbReference type="InterPro" id="IPR020846">
    <property type="entry name" value="MFS_dom"/>
</dbReference>
<dbReference type="GO" id="GO:0022857">
    <property type="term" value="F:transmembrane transporter activity"/>
    <property type="evidence" value="ECO:0007669"/>
    <property type="project" value="InterPro"/>
</dbReference>
<evidence type="ECO:0000256" key="6">
    <source>
        <dbReference type="SAM" id="Phobius"/>
    </source>
</evidence>
<feature type="transmembrane region" description="Helical" evidence="6">
    <location>
        <begin position="351"/>
        <end position="371"/>
    </location>
</feature>
<keyword evidence="2 6" id="KW-0812">Transmembrane</keyword>
<organism evidence="8 9">
    <name type="scientific">Ditylenchus destructor</name>
    <dbReference type="NCBI Taxonomy" id="166010"/>
    <lineage>
        <taxon>Eukaryota</taxon>
        <taxon>Metazoa</taxon>
        <taxon>Ecdysozoa</taxon>
        <taxon>Nematoda</taxon>
        <taxon>Chromadorea</taxon>
        <taxon>Rhabditida</taxon>
        <taxon>Tylenchina</taxon>
        <taxon>Tylenchomorpha</taxon>
        <taxon>Sphaerularioidea</taxon>
        <taxon>Anguinidae</taxon>
        <taxon>Anguininae</taxon>
        <taxon>Ditylenchus</taxon>
    </lineage>
</organism>
<dbReference type="InterPro" id="IPR011701">
    <property type="entry name" value="MFS"/>
</dbReference>
<dbReference type="PANTHER" id="PTHR11662">
    <property type="entry name" value="SOLUTE CARRIER FAMILY 17"/>
    <property type="match status" value="1"/>
</dbReference>
<sequence length="568" mass="61636">MPPSDIITASPPGFWSVHSVRLQMAILLSLAMTVHGIMRANLGMALVCMVRVYVKSEPKALLDNTTQPTRSLNSSSDYNTAIQVDWNASSISVMHAAFYVGMFASVIVSHRACQIVGAKRMISLGILVNILCTWALPVVVYFAPHYLFTSFIRFLTGFAQGFFIPCASLLIAKWFAESEKSTAMAIFTTGNQAGISVAMFVTAELCKLPVLGGWPTSFFSYGCVGAIFLIFWITIGSERPRNSKRITAVELAHIDGVGIKRRTLSVVTRTPYKKILFSPVIFSMNLCAFCQSFVLVSMISYLPEFNRAVLGLNLSANGKWSALPFLIQVLSKIFFAFAADSMKQRGVSVNFVTKLFNSIASFGCAMCMLVVSLTSNGMVMLVFLCLGLSLTSGYVAGYNTSIVCVAPAYTAAVSAYGQGFSQIASILAPMVIGFVTKQGSVAAWSLVFQILVVILFVSGVSFQFFGSANVQPWASMGLSPLGSKRDTSKGARSEEKSLMPAAKNGTNGLEGDQEVRSSKMLLVEEEVETGSRNGSRRPSRTRVQRVSIMDENGDVYLAGEEQKLKEPL</sequence>
<keyword evidence="9" id="KW-1185">Reference proteome</keyword>